<evidence type="ECO:0000256" key="1">
    <source>
        <dbReference type="SAM" id="SignalP"/>
    </source>
</evidence>
<dbReference type="AlphaFoldDB" id="A0A5R9L596"/>
<dbReference type="Proteomes" id="UP000306402">
    <property type="component" value="Unassembled WGS sequence"/>
</dbReference>
<dbReference type="Gene3D" id="1.25.40.390">
    <property type="match status" value="1"/>
</dbReference>
<keyword evidence="2" id="KW-0449">Lipoprotein</keyword>
<proteinExistence type="predicted"/>
<accession>A0A5R9L596</accession>
<dbReference type="InterPro" id="IPR041662">
    <property type="entry name" value="SusD-like_2"/>
</dbReference>
<dbReference type="PROSITE" id="PS51257">
    <property type="entry name" value="PROKAR_LIPOPROTEIN"/>
    <property type="match status" value="1"/>
</dbReference>
<sequence length="492" mass="55077">MKMMKNIVSGLLLISLAACSDGFEELNKNPNNAEQATPAQLLTNAQYNFSVNIADEWNNGRMGMYYAQYWSSTYYSEESRYQIREPSNQDMWDTFYADVLAQLKESQRLELLEKKEGYENRIAIDEIIKAYTFHFLTDIYGPIPYSEALNPDDVTPKYDLGEEVYAGILKTLDEQIKILDIDLPGHENGDIVYHGNVAAWKKFANSLRLRVALRMVDVKPAEATEAIKKSLDPASGGVISTQEESAALNWLPATPNNNPMNESFKIRADFSMSKPFIDYLKMYHDPRLPVFAQPLLNSNEYVGEVYGLRNGNGSSNGNRAVVSLPSSYAIGAQAPTVWMDLAEVKFIFAEIAARGLNVGLTGTAEQYYKEGITANMHFAGLNDAAIATYLKKVPYVAAKWKDSIGSQKWIALYTQGIQGWLERLRLDFKDPSSGKPIFALPADGSLDPKVTDVSKRMSYPLTESSLNGDNFRTAVTKLGGNTKAVRNWWDKF</sequence>
<feature type="signal peptide" evidence="1">
    <location>
        <begin position="1"/>
        <end position="20"/>
    </location>
</feature>
<organism evidence="2 3">
    <name type="scientific">Dyadobacter luticola</name>
    <dbReference type="NCBI Taxonomy" id="1979387"/>
    <lineage>
        <taxon>Bacteria</taxon>
        <taxon>Pseudomonadati</taxon>
        <taxon>Bacteroidota</taxon>
        <taxon>Cytophagia</taxon>
        <taxon>Cytophagales</taxon>
        <taxon>Spirosomataceae</taxon>
        <taxon>Dyadobacter</taxon>
    </lineage>
</organism>
<keyword evidence="3" id="KW-1185">Reference proteome</keyword>
<dbReference type="OrthoDB" id="843771at2"/>
<protein>
    <submittedName>
        <fullName evidence="2">SusD/RagB family nutrient-binding outer membrane lipoprotein</fullName>
    </submittedName>
</protein>
<name>A0A5R9L596_9BACT</name>
<evidence type="ECO:0000313" key="2">
    <source>
        <dbReference type="EMBL" id="TLV03743.1"/>
    </source>
</evidence>
<dbReference type="InterPro" id="IPR011990">
    <property type="entry name" value="TPR-like_helical_dom_sf"/>
</dbReference>
<evidence type="ECO:0000313" key="3">
    <source>
        <dbReference type="Proteomes" id="UP000306402"/>
    </source>
</evidence>
<dbReference type="SUPFAM" id="SSF48452">
    <property type="entry name" value="TPR-like"/>
    <property type="match status" value="1"/>
</dbReference>
<keyword evidence="1" id="KW-0732">Signal</keyword>
<comment type="caution">
    <text evidence="2">The sequence shown here is derived from an EMBL/GenBank/DDBJ whole genome shotgun (WGS) entry which is preliminary data.</text>
</comment>
<feature type="chain" id="PRO_5024414779" evidence="1">
    <location>
        <begin position="21"/>
        <end position="492"/>
    </location>
</feature>
<reference evidence="2 3" key="1">
    <citation type="submission" date="2019-05" db="EMBL/GenBank/DDBJ databases">
        <authorList>
            <person name="Qu J.-H."/>
        </authorList>
    </citation>
    <scope>NUCLEOTIDE SEQUENCE [LARGE SCALE GENOMIC DNA]</scope>
    <source>
        <strain evidence="2 3">T17</strain>
    </source>
</reference>
<dbReference type="EMBL" id="VCEJ01000002">
    <property type="protein sequence ID" value="TLV03743.1"/>
    <property type="molecule type" value="Genomic_DNA"/>
</dbReference>
<dbReference type="Pfam" id="PF12771">
    <property type="entry name" value="SusD-like_2"/>
    <property type="match status" value="1"/>
</dbReference>
<gene>
    <name evidence="2" type="ORF">FEN17_09140</name>
</gene>